<sequence>METTNDEDLANLMFLDPLEHMEDIPFEGGDDSSYIDEDESITEYTTEEEDPEEDFSEEEIIPIPPKAEGKRVASPMLPGDQPLNKRPRQSTAEEDFDIARVVGAIEQNAMKMSHKAILWEEYENSLRILIEKVYNMKFEAREEEDKKNKKFRKETRKNWEEEKKRWNEMREHWEKDKKHREEEKKHREEMRKFMVAISKAFGVTA</sequence>
<comment type="caution">
    <text evidence="2">The sequence shown here is derived from an EMBL/GenBank/DDBJ whole genome shotgun (WGS) entry which is preliminary data.</text>
</comment>
<dbReference type="GeneID" id="80864542"/>
<keyword evidence="3" id="KW-1185">Reference proteome</keyword>
<dbReference type="RefSeq" id="XP_056030746.1">
    <property type="nucleotide sequence ID" value="XM_056169854.1"/>
</dbReference>
<reference evidence="2" key="1">
    <citation type="submission" date="2022-09" db="EMBL/GenBank/DDBJ databases">
        <title>Chromosome-level assembly of Trichoderma breve T069, a fungus used in development of biopesticide product.</title>
        <authorList>
            <person name="Lin R."/>
            <person name="Liu T."/>
        </authorList>
    </citation>
    <scope>NUCLEOTIDE SEQUENCE</scope>
    <source>
        <strain evidence="2">T069</strain>
    </source>
</reference>
<organism evidence="2 3">
    <name type="scientific">Trichoderma breve</name>
    <dbReference type="NCBI Taxonomy" id="2034170"/>
    <lineage>
        <taxon>Eukaryota</taxon>
        <taxon>Fungi</taxon>
        <taxon>Dikarya</taxon>
        <taxon>Ascomycota</taxon>
        <taxon>Pezizomycotina</taxon>
        <taxon>Sordariomycetes</taxon>
        <taxon>Hypocreomycetidae</taxon>
        <taxon>Hypocreales</taxon>
        <taxon>Hypocreaceae</taxon>
        <taxon>Trichoderma</taxon>
    </lineage>
</organism>
<dbReference type="Proteomes" id="UP001140511">
    <property type="component" value="Unassembled WGS sequence"/>
</dbReference>
<dbReference type="EMBL" id="JAOPEN010000002">
    <property type="protein sequence ID" value="KAJ4861690.1"/>
    <property type="molecule type" value="Genomic_DNA"/>
</dbReference>
<gene>
    <name evidence="2" type="ORF">T069G_02644</name>
</gene>
<accession>A0A9W9BJW1</accession>
<dbReference type="AlphaFoldDB" id="A0A9W9BJW1"/>
<proteinExistence type="predicted"/>
<feature type="region of interest" description="Disordered" evidence="1">
    <location>
        <begin position="144"/>
        <end position="188"/>
    </location>
</feature>
<feature type="compositionally biased region" description="Acidic residues" evidence="1">
    <location>
        <begin position="24"/>
        <end position="60"/>
    </location>
</feature>
<protein>
    <submittedName>
        <fullName evidence="2">Uncharacterized protein</fullName>
    </submittedName>
</protein>
<evidence type="ECO:0000256" key="1">
    <source>
        <dbReference type="SAM" id="MobiDB-lite"/>
    </source>
</evidence>
<feature type="region of interest" description="Disordered" evidence="1">
    <location>
        <begin position="22"/>
        <end position="92"/>
    </location>
</feature>
<feature type="compositionally biased region" description="Basic and acidic residues" evidence="1">
    <location>
        <begin position="156"/>
        <end position="188"/>
    </location>
</feature>
<evidence type="ECO:0000313" key="3">
    <source>
        <dbReference type="Proteomes" id="UP001140511"/>
    </source>
</evidence>
<evidence type="ECO:0000313" key="2">
    <source>
        <dbReference type="EMBL" id="KAJ4861690.1"/>
    </source>
</evidence>
<name>A0A9W9BJW1_9HYPO</name>